<proteinExistence type="predicted"/>
<dbReference type="Proteomes" id="UP001196136">
    <property type="component" value="Unassembled WGS sequence"/>
</dbReference>
<accession>A0ABS7EWF8</accession>
<keyword evidence="1" id="KW-1133">Transmembrane helix</keyword>
<comment type="caution">
    <text evidence="2">The sequence shown here is derived from an EMBL/GenBank/DDBJ whole genome shotgun (WGS) entry which is preliminary data.</text>
</comment>
<evidence type="ECO:0000313" key="2">
    <source>
        <dbReference type="EMBL" id="MBW8201953.1"/>
    </source>
</evidence>
<name>A0ABS7EWF8_9FLAO</name>
<evidence type="ECO:0000313" key="3">
    <source>
        <dbReference type="Proteomes" id="UP001196136"/>
    </source>
</evidence>
<reference evidence="2 3" key="1">
    <citation type="submission" date="2021-08" db="EMBL/GenBank/DDBJ databases">
        <title>Muricauda profundi sp. nov., a marine bacterium isolated from deep seawater of the Mariana Trench.</title>
        <authorList>
            <person name="Wei Y."/>
        </authorList>
    </citation>
    <scope>NUCLEOTIDE SEQUENCE [LARGE SCALE GENOMIC DNA]</scope>
    <source>
        <strain evidence="2 3">W52</strain>
    </source>
</reference>
<keyword evidence="1" id="KW-0812">Transmembrane</keyword>
<evidence type="ECO:0000256" key="1">
    <source>
        <dbReference type="SAM" id="Phobius"/>
    </source>
</evidence>
<sequence>MQPITLRIRRGILLVFLYVFLMLFCTLYMQAGTVLEPPQATVFGTVTDMSGNPLAGVNLVVES</sequence>
<gene>
    <name evidence="2" type="ORF">K1F36_19180</name>
</gene>
<keyword evidence="3" id="KW-1185">Reference proteome</keyword>
<keyword evidence="1" id="KW-0472">Membrane</keyword>
<feature type="non-terminal residue" evidence="2">
    <location>
        <position position="63"/>
    </location>
</feature>
<dbReference type="RefSeq" id="WP_220115233.1">
    <property type="nucleotide sequence ID" value="NZ_JAHZSV010000057.1"/>
</dbReference>
<evidence type="ECO:0008006" key="4">
    <source>
        <dbReference type="Google" id="ProtNLM"/>
    </source>
</evidence>
<feature type="transmembrane region" description="Helical" evidence="1">
    <location>
        <begin position="12"/>
        <end position="31"/>
    </location>
</feature>
<dbReference type="EMBL" id="JAHZSV010000057">
    <property type="protein sequence ID" value="MBW8201953.1"/>
    <property type="molecule type" value="Genomic_DNA"/>
</dbReference>
<protein>
    <recommendedName>
        <fullName evidence="4">Carboxypeptidase regulatory-like domain-containing protein</fullName>
    </recommendedName>
</protein>
<organism evidence="2 3">
    <name type="scientific">Flagellimonas abyssi</name>
    <dbReference type="NCBI Taxonomy" id="2864871"/>
    <lineage>
        <taxon>Bacteria</taxon>
        <taxon>Pseudomonadati</taxon>
        <taxon>Bacteroidota</taxon>
        <taxon>Flavobacteriia</taxon>
        <taxon>Flavobacteriales</taxon>
        <taxon>Flavobacteriaceae</taxon>
        <taxon>Flagellimonas</taxon>
    </lineage>
</organism>